<dbReference type="EMBL" id="AXNT01000024">
    <property type="protein sequence ID" value="KGM03104.1"/>
    <property type="molecule type" value="Genomic_DNA"/>
</dbReference>
<dbReference type="InterPro" id="IPR011009">
    <property type="entry name" value="Kinase-like_dom_sf"/>
</dbReference>
<name>A0A0A0BB40_9CELL</name>
<dbReference type="Pfam" id="PF01636">
    <property type="entry name" value="APH"/>
    <property type="match status" value="1"/>
</dbReference>
<keyword evidence="4" id="KW-1185">Reference proteome</keyword>
<gene>
    <name evidence="3" type="ORF">Q760_09405</name>
</gene>
<dbReference type="InterPro" id="IPR002575">
    <property type="entry name" value="Aminoglycoside_PTrfase"/>
</dbReference>
<evidence type="ECO:0000256" key="1">
    <source>
        <dbReference type="SAM" id="MobiDB-lite"/>
    </source>
</evidence>
<accession>A0A0A0BB40</accession>
<dbReference type="AlphaFoldDB" id="A0A0A0BB40"/>
<evidence type="ECO:0000313" key="3">
    <source>
        <dbReference type="EMBL" id="KGM03104.1"/>
    </source>
</evidence>
<dbReference type="STRING" id="1408250.Q760_09405"/>
<dbReference type="SUPFAM" id="SSF56112">
    <property type="entry name" value="Protein kinase-like (PK-like)"/>
    <property type="match status" value="1"/>
</dbReference>
<feature type="domain" description="Aminoglycoside phosphotransferase" evidence="2">
    <location>
        <begin position="124"/>
        <end position="201"/>
    </location>
</feature>
<comment type="caution">
    <text evidence="3">The sequence shown here is derived from an EMBL/GenBank/DDBJ whole genome shotgun (WGS) entry which is preliminary data.</text>
</comment>
<dbReference type="RefSeq" id="WP_211254523.1">
    <property type="nucleotide sequence ID" value="NZ_AXNT01000024.1"/>
</dbReference>
<evidence type="ECO:0000259" key="2">
    <source>
        <dbReference type="Pfam" id="PF01636"/>
    </source>
</evidence>
<evidence type="ECO:0000313" key="4">
    <source>
        <dbReference type="Proteomes" id="UP000029833"/>
    </source>
</evidence>
<feature type="region of interest" description="Disordered" evidence="1">
    <location>
        <begin position="1"/>
        <end position="31"/>
    </location>
</feature>
<reference evidence="3 4" key="1">
    <citation type="submission" date="2013-10" db="EMBL/GenBank/DDBJ databases">
        <authorList>
            <person name="Wang G."/>
            <person name="Zhuang W."/>
        </authorList>
    </citation>
    <scope>NUCLEOTIDE SEQUENCE [LARGE SCALE GENOMIC DNA]</scope>
    <source>
        <strain evidence="3 4">DSM 20118</strain>
    </source>
</reference>
<dbReference type="Proteomes" id="UP000029833">
    <property type="component" value="Unassembled WGS sequence"/>
</dbReference>
<sequence length="274" mass="29223">MTGVPGAPGLPRVTDDRPGAPEEPLAGGNVSAGVVRVGDTVRRPAGPWTPAVHAVLTRLGDVGFRHAPRSFGLDAQGRHVVEFVPGVMAHPLPDGAAPPRVEDVGRLARALHDALDGWTPPPDARFQRVIPPDGEDFVIHHDLAPWNLVIADDRLVLVDWDGCGPGTRTWDLAYAAHAFVPLAPADAGGPGVEAAGAGLRALADGYGLDDAGRERLARTLAPRTWSMHTLLEHGHRTGTQPWARLWDEGHGGYWRRDAEWIEDHTATLTAALTA</sequence>
<organism evidence="3 4">
    <name type="scientific">Cellulomonas cellasea DSM 20118</name>
    <dbReference type="NCBI Taxonomy" id="1408250"/>
    <lineage>
        <taxon>Bacteria</taxon>
        <taxon>Bacillati</taxon>
        <taxon>Actinomycetota</taxon>
        <taxon>Actinomycetes</taxon>
        <taxon>Micrococcales</taxon>
        <taxon>Cellulomonadaceae</taxon>
        <taxon>Cellulomonas</taxon>
    </lineage>
</organism>
<proteinExistence type="predicted"/>
<dbReference type="Gene3D" id="3.90.1200.10">
    <property type="match status" value="1"/>
</dbReference>
<protein>
    <recommendedName>
        <fullName evidence="2">Aminoglycoside phosphotransferase domain-containing protein</fullName>
    </recommendedName>
</protein>